<comment type="caution">
    <text evidence="2">The sequence shown here is derived from an EMBL/GenBank/DDBJ whole genome shotgun (WGS) entry which is preliminary data.</text>
</comment>
<dbReference type="InterPro" id="IPR017462">
    <property type="entry name" value="Sulphur_relay_TusC/DsrF"/>
</dbReference>
<comment type="similarity">
    <text evidence="1">Belongs to the DsrF/TusC family.</text>
</comment>
<sequence length="123" mass="13260">MSDTTDNSMLVVLRHAPHGSSWLREGLDVALVGAALGKKVHLLFLGDGVLALATGQQHGPLGQKGTHPTLDMLEMYDIDMILVDGKALTQRGLTADDLQLPVSLIDDATLPEIFARHSSIYNF</sequence>
<protein>
    <submittedName>
        <fullName evidence="2">Sulfurtransferase complex subunit TusC</fullName>
    </submittedName>
</protein>
<dbReference type="Pfam" id="PF02635">
    <property type="entry name" value="DsrE"/>
    <property type="match status" value="1"/>
</dbReference>
<accession>A0ABV7M4M4</accession>
<proteinExistence type="inferred from homology"/>
<dbReference type="Gene3D" id="3.40.1260.10">
    <property type="entry name" value="DsrEFH-like"/>
    <property type="match status" value="1"/>
</dbReference>
<evidence type="ECO:0000313" key="2">
    <source>
        <dbReference type="EMBL" id="MFC3293455.1"/>
    </source>
</evidence>
<keyword evidence="3" id="KW-1185">Reference proteome</keyword>
<name>A0ABV7M4M4_9GAMM</name>
<dbReference type="PANTHER" id="PTHR38780">
    <property type="entry name" value="PROTEIN TUSC"/>
    <property type="match status" value="1"/>
</dbReference>
<dbReference type="NCBIfam" id="TIGR03010">
    <property type="entry name" value="sulf_tusC_dsrF"/>
    <property type="match status" value="1"/>
</dbReference>
<dbReference type="InterPro" id="IPR003787">
    <property type="entry name" value="Sulphur_relay_DsrE/F-like"/>
</dbReference>
<evidence type="ECO:0000313" key="3">
    <source>
        <dbReference type="Proteomes" id="UP001595640"/>
    </source>
</evidence>
<dbReference type="InterPro" id="IPR027396">
    <property type="entry name" value="DsrEFH-like"/>
</dbReference>
<dbReference type="RefSeq" id="WP_019017723.1">
    <property type="nucleotide sequence ID" value="NZ_BMXD01000001.1"/>
</dbReference>
<gene>
    <name evidence="2" type="primary">tusC</name>
    <name evidence="2" type="ORF">ACFOEI_15470</name>
</gene>
<evidence type="ECO:0000256" key="1">
    <source>
        <dbReference type="ARBA" id="ARBA00005996"/>
    </source>
</evidence>
<dbReference type="PANTHER" id="PTHR38780:SF1">
    <property type="entry name" value="PROTEIN TUSC"/>
    <property type="match status" value="1"/>
</dbReference>
<dbReference type="NCBIfam" id="NF001238">
    <property type="entry name" value="PRK00211.1"/>
    <property type="match status" value="1"/>
</dbReference>
<dbReference type="EMBL" id="JBHRUH010000031">
    <property type="protein sequence ID" value="MFC3293455.1"/>
    <property type="molecule type" value="Genomic_DNA"/>
</dbReference>
<dbReference type="SUPFAM" id="SSF75169">
    <property type="entry name" value="DsrEFH-like"/>
    <property type="match status" value="1"/>
</dbReference>
<reference evidence="3" key="1">
    <citation type="journal article" date="2019" name="Int. J. Syst. Evol. Microbiol.">
        <title>The Global Catalogue of Microorganisms (GCM) 10K type strain sequencing project: providing services to taxonomists for standard genome sequencing and annotation.</title>
        <authorList>
            <consortium name="The Broad Institute Genomics Platform"/>
            <consortium name="The Broad Institute Genome Sequencing Center for Infectious Disease"/>
            <person name="Wu L."/>
            <person name="Ma J."/>
        </authorList>
    </citation>
    <scope>NUCLEOTIDE SEQUENCE [LARGE SCALE GENOMIC DNA]</scope>
    <source>
        <strain evidence="3">KCTC 12847</strain>
    </source>
</reference>
<organism evidence="2 3">
    <name type="scientific">Modicisalibacter luteus</name>
    <dbReference type="NCBI Taxonomy" id="453962"/>
    <lineage>
        <taxon>Bacteria</taxon>
        <taxon>Pseudomonadati</taxon>
        <taxon>Pseudomonadota</taxon>
        <taxon>Gammaproteobacteria</taxon>
        <taxon>Oceanospirillales</taxon>
        <taxon>Halomonadaceae</taxon>
        <taxon>Modicisalibacter</taxon>
    </lineage>
</organism>
<dbReference type="Proteomes" id="UP001595640">
    <property type="component" value="Unassembled WGS sequence"/>
</dbReference>